<comment type="caution">
    <text evidence="2">The sequence shown here is derived from an EMBL/GenBank/DDBJ whole genome shotgun (WGS) entry which is preliminary data.</text>
</comment>
<dbReference type="GO" id="GO:0016020">
    <property type="term" value="C:membrane"/>
    <property type="evidence" value="ECO:0007669"/>
    <property type="project" value="TreeGrafter"/>
</dbReference>
<keyword evidence="1" id="KW-0812">Transmembrane</keyword>
<dbReference type="SUPFAM" id="SSF69593">
    <property type="entry name" value="Glycerol-3-phosphate (1)-acyltransferase"/>
    <property type="match status" value="1"/>
</dbReference>
<feature type="transmembrane region" description="Helical" evidence="1">
    <location>
        <begin position="29"/>
        <end position="54"/>
    </location>
</feature>
<dbReference type="Proteomes" id="UP001175271">
    <property type="component" value="Unassembled WGS sequence"/>
</dbReference>
<evidence type="ECO:0000256" key="1">
    <source>
        <dbReference type="SAM" id="Phobius"/>
    </source>
</evidence>
<accession>A0AA39H3H4</accession>
<dbReference type="EMBL" id="JAUCMV010000005">
    <property type="protein sequence ID" value="KAK0398541.1"/>
    <property type="molecule type" value="Genomic_DNA"/>
</dbReference>
<protein>
    <recommendedName>
        <fullName evidence="4">Phospholipid/glycerol acyltransferase domain-containing protein</fullName>
    </recommendedName>
</protein>
<keyword evidence="1" id="KW-0472">Membrane</keyword>
<dbReference type="PANTHER" id="PTHR22753">
    <property type="entry name" value="TRANSMEMBRANE PROTEIN 68"/>
    <property type="match status" value="1"/>
</dbReference>
<gene>
    <name evidence="2" type="ORF">QR680_002639</name>
</gene>
<reference evidence="2" key="1">
    <citation type="submission" date="2023-06" db="EMBL/GenBank/DDBJ databases">
        <title>Genomic analysis of the entomopathogenic nematode Steinernema hermaphroditum.</title>
        <authorList>
            <person name="Schwarz E.M."/>
            <person name="Heppert J.K."/>
            <person name="Baniya A."/>
            <person name="Schwartz H.T."/>
            <person name="Tan C.-H."/>
            <person name="Antoshechkin I."/>
            <person name="Sternberg P.W."/>
            <person name="Goodrich-Blair H."/>
            <person name="Dillman A.R."/>
        </authorList>
    </citation>
    <scope>NUCLEOTIDE SEQUENCE</scope>
    <source>
        <strain evidence="2">PS9179</strain>
        <tissue evidence="2">Whole animal</tissue>
    </source>
</reference>
<keyword evidence="3" id="KW-1185">Reference proteome</keyword>
<name>A0AA39H3H4_9BILA</name>
<sequence>MATFMGILVDRLRGPELFRVFVLVVSADFRRVCCTCTSFFSFCIYGCVIFLHIYRLRHEIVEAYHSGCNWFIYTLSVGYEVTGPENIPDDGPALLLYYHGTLPIDVYYLIAKCILYKKRTLHCVGDKFIFKIPDWRMICKVFCVVLGSNTAVIPMFTENCRDAFRTPHWGRKMFRWLYEKTLLPICPIYGGFPVKMRTHLGKVMRFPERTTPEEVKRALKKEVRDLIREHQRFPDSIMKGIIQRFYDKRHSKTEVLLEDMTGRRTEETEADRNGTIQEIDEDELKTVTITAQ</sequence>
<evidence type="ECO:0008006" key="4">
    <source>
        <dbReference type="Google" id="ProtNLM"/>
    </source>
</evidence>
<evidence type="ECO:0000313" key="3">
    <source>
        <dbReference type="Proteomes" id="UP001175271"/>
    </source>
</evidence>
<organism evidence="2 3">
    <name type="scientific">Steinernema hermaphroditum</name>
    <dbReference type="NCBI Taxonomy" id="289476"/>
    <lineage>
        <taxon>Eukaryota</taxon>
        <taxon>Metazoa</taxon>
        <taxon>Ecdysozoa</taxon>
        <taxon>Nematoda</taxon>
        <taxon>Chromadorea</taxon>
        <taxon>Rhabditida</taxon>
        <taxon>Tylenchina</taxon>
        <taxon>Panagrolaimomorpha</taxon>
        <taxon>Strongyloidoidea</taxon>
        <taxon>Steinernematidae</taxon>
        <taxon>Steinernema</taxon>
    </lineage>
</organism>
<dbReference type="PANTHER" id="PTHR22753:SF14">
    <property type="entry name" value="MONOACYLGLYCEROL_DIACYLGLYCEROL O-ACYLTRANSFERASE"/>
    <property type="match status" value="1"/>
</dbReference>
<dbReference type="AlphaFoldDB" id="A0AA39H3H4"/>
<keyword evidence="1" id="KW-1133">Transmembrane helix</keyword>
<evidence type="ECO:0000313" key="2">
    <source>
        <dbReference type="EMBL" id="KAK0398541.1"/>
    </source>
</evidence>
<proteinExistence type="predicted"/>